<name>A0A6G0IW77_LARCR</name>
<dbReference type="Pfam" id="PF00864">
    <property type="entry name" value="P2X_receptor"/>
    <property type="match status" value="1"/>
</dbReference>
<dbReference type="InterPro" id="IPR001429">
    <property type="entry name" value="P2X_purnocptor"/>
</dbReference>
<evidence type="ECO:0000256" key="11">
    <source>
        <dbReference type="ARBA" id="ARBA00023180"/>
    </source>
</evidence>
<comment type="caution">
    <text evidence="15">Lacks conserved residue(s) required for the propagation of feature annotation.</text>
</comment>
<feature type="transmembrane region" description="Helical" evidence="15">
    <location>
        <begin position="31"/>
        <end position="50"/>
    </location>
</feature>
<accession>A0A6G0IW77</accession>
<proteinExistence type="inferred from homology"/>
<comment type="subcellular location">
    <subcellularLocation>
        <location evidence="1">Cell membrane</location>
        <topology evidence="1">Multi-pass membrane protein</topology>
    </subcellularLocation>
    <subcellularLocation>
        <location evidence="15">Membrane</location>
        <topology evidence="15">Multi-pass membrane protein</topology>
    </subcellularLocation>
</comment>
<evidence type="ECO:0000256" key="10">
    <source>
        <dbReference type="ARBA" id="ARBA00023157"/>
    </source>
</evidence>
<organism evidence="17 18">
    <name type="scientific">Larimichthys crocea</name>
    <name type="common">Large yellow croaker</name>
    <name type="synonym">Pseudosciaena crocea</name>
    <dbReference type="NCBI Taxonomy" id="215358"/>
    <lineage>
        <taxon>Eukaryota</taxon>
        <taxon>Metazoa</taxon>
        <taxon>Chordata</taxon>
        <taxon>Craniata</taxon>
        <taxon>Vertebrata</taxon>
        <taxon>Euteleostomi</taxon>
        <taxon>Actinopterygii</taxon>
        <taxon>Neopterygii</taxon>
        <taxon>Teleostei</taxon>
        <taxon>Neoteleostei</taxon>
        <taxon>Acanthomorphata</taxon>
        <taxon>Eupercaria</taxon>
        <taxon>Sciaenidae</taxon>
        <taxon>Larimichthys</taxon>
    </lineage>
</organism>
<keyword evidence="3 15" id="KW-0813">Transport</keyword>
<evidence type="ECO:0000256" key="8">
    <source>
        <dbReference type="ARBA" id="ARBA00023065"/>
    </source>
</evidence>
<keyword evidence="7 15" id="KW-1133">Transmembrane helix</keyword>
<evidence type="ECO:0000256" key="14">
    <source>
        <dbReference type="ARBA" id="ARBA00036634"/>
    </source>
</evidence>
<evidence type="ECO:0000313" key="17">
    <source>
        <dbReference type="EMBL" id="KAE8295531.1"/>
    </source>
</evidence>
<comment type="similarity">
    <text evidence="2 15">Belongs to the P2X receptor family.</text>
</comment>
<feature type="transmembrane region" description="Helical" evidence="15">
    <location>
        <begin position="383"/>
        <end position="403"/>
    </location>
</feature>
<dbReference type="InterPro" id="IPR053792">
    <property type="entry name" value="P2X_RECEPTOR_CS"/>
</dbReference>
<dbReference type="Pfam" id="PF00087">
    <property type="entry name" value="Toxin_TOLIP"/>
    <property type="match status" value="1"/>
</dbReference>
<keyword evidence="10" id="KW-1015">Disulfide bond</keyword>
<dbReference type="InterPro" id="IPR027309">
    <property type="entry name" value="P2X_extracellular_dom_sf"/>
</dbReference>
<dbReference type="GO" id="GO:0004931">
    <property type="term" value="F:extracellularly ATP-gated monoatomic cation channel activity"/>
    <property type="evidence" value="ECO:0007669"/>
    <property type="project" value="InterPro"/>
</dbReference>
<protein>
    <recommendedName>
        <fullName evidence="15">P2X purinoceptor</fullName>
    </recommendedName>
</protein>
<dbReference type="PROSITE" id="PS01212">
    <property type="entry name" value="P2X_RECEPTOR"/>
    <property type="match status" value="1"/>
</dbReference>
<dbReference type="GO" id="GO:0070588">
    <property type="term" value="P:calcium ion transmembrane transport"/>
    <property type="evidence" value="ECO:0007669"/>
    <property type="project" value="TreeGrafter"/>
</dbReference>
<evidence type="ECO:0000256" key="4">
    <source>
        <dbReference type="ARBA" id="ARBA00022475"/>
    </source>
</evidence>
<evidence type="ECO:0000256" key="12">
    <source>
        <dbReference type="ARBA" id="ARBA00023286"/>
    </source>
</evidence>
<dbReference type="GO" id="GO:0098794">
    <property type="term" value="C:postsynapse"/>
    <property type="evidence" value="ECO:0007669"/>
    <property type="project" value="GOC"/>
</dbReference>
<dbReference type="NCBIfam" id="TIGR00863">
    <property type="entry name" value="P2X"/>
    <property type="match status" value="1"/>
</dbReference>
<evidence type="ECO:0000256" key="1">
    <source>
        <dbReference type="ARBA" id="ARBA00004651"/>
    </source>
</evidence>
<comment type="function">
    <text evidence="15">Receptor for ATP that acts as a ligand-gated ion channel.</text>
</comment>
<dbReference type="EMBL" id="REGW02000006">
    <property type="protein sequence ID" value="KAE8295531.1"/>
    <property type="molecule type" value="Genomic_DNA"/>
</dbReference>
<dbReference type="SUPFAM" id="SSF57302">
    <property type="entry name" value="Snake toxin-like"/>
    <property type="match status" value="1"/>
</dbReference>
<dbReference type="InterPro" id="IPR035076">
    <property type="entry name" value="Toxin/TOLIP"/>
</dbReference>
<reference evidence="17 18" key="1">
    <citation type="submission" date="2019-07" db="EMBL/GenBank/DDBJ databases">
        <title>Chromosome genome assembly for large yellow croaker.</title>
        <authorList>
            <person name="Xiao S."/>
        </authorList>
    </citation>
    <scope>NUCLEOTIDE SEQUENCE [LARGE SCALE GENOMIC DNA]</scope>
    <source>
        <strain evidence="17">JMULYC20181020</strain>
        <tissue evidence="17">Muscle</tissue>
    </source>
</reference>
<dbReference type="GO" id="GO:0001614">
    <property type="term" value="F:purinergic nucleotide receptor activity"/>
    <property type="evidence" value="ECO:0007669"/>
    <property type="project" value="InterPro"/>
</dbReference>
<dbReference type="GO" id="GO:0033198">
    <property type="term" value="P:response to ATP"/>
    <property type="evidence" value="ECO:0007669"/>
    <property type="project" value="InterPro"/>
</dbReference>
<evidence type="ECO:0000256" key="6">
    <source>
        <dbReference type="ARBA" id="ARBA00022729"/>
    </source>
</evidence>
<gene>
    <name evidence="17" type="ORF">D5F01_LYC06463</name>
</gene>
<dbReference type="Proteomes" id="UP000424527">
    <property type="component" value="Unassembled WGS sequence"/>
</dbReference>
<dbReference type="Gene3D" id="1.10.287.940">
    <property type="entry name" value="atp-gated p2x4 ion channel"/>
    <property type="match status" value="1"/>
</dbReference>
<keyword evidence="11" id="KW-0325">Glycoprotein</keyword>
<keyword evidence="18" id="KW-1185">Reference proteome</keyword>
<keyword evidence="5 15" id="KW-0812">Transmembrane</keyword>
<dbReference type="InterPro" id="IPR059116">
    <property type="entry name" value="P2X_receptor"/>
</dbReference>
<dbReference type="FunFam" id="2.60.490.10:FF:000001">
    <property type="entry name" value="P2X purinoceptor"/>
    <property type="match status" value="1"/>
</dbReference>
<dbReference type="Gene3D" id="2.60.490.10">
    <property type="entry name" value="atp-gated p2x4 ion channel domain"/>
    <property type="match status" value="1"/>
</dbReference>
<evidence type="ECO:0000256" key="9">
    <source>
        <dbReference type="ARBA" id="ARBA00023136"/>
    </source>
</evidence>
<dbReference type="PANTHER" id="PTHR10125">
    <property type="entry name" value="P2X PURINOCEPTOR"/>
    <property type="match status" value="1"/>
</dbReference>
<keyword evidence="8 15" id="KW-0406">Ion transport</keyword>
<keyword evidence="9 15" id="KW-0472">Membrane</keyword>
<evidence type="ECO:0000259" key="16">
    <source>
        <dbReference type="Pfam" id="PF00087"/>
    </source>
</evidence>
<sequence length="469" mass="52991">MAGSFCNKYFVSLFDYKTEKYIVARNKKVGVLYRLIQLSIIGYIIGWVFISKKGYQETDEAIQSSVITKLKGVSVTNTTESGLRVWSPEDYVIPSQGEAVLFVVTNFLETPNQKLGYCAESSHILDAHCQDDKDCEEGKMVVAGHGVKSGKCIKKDGDTNGSCEIYAWCPIEKKQKTESHLTNAENFTIYIKNFINFSKFKFSKSNVLETDNKSYLKTCRYDEELHPYCPIFRLGDITKRAGFNIRDMYTNGGSIGIIIDWNCDLDKDYSNCNPQYRFTRLDKVSNKSSTVGFNFRHAWYFKNAAGESYRSLYKVYGVRFNIMVHGKAGMFSIIPTAINIASGLALMGAGAFFCDLVLLYLIKKGNSYRERKFEGSRCQCGRSVHIPTVIMKVLLLTTVLLLLCSTQVLALRCFTCDNTNDPDCKTETECPESAQYCKTVERAGDIQSRTCEEFCAESEFVTCCDEDLC</sequence>
<keyword evidence="12" id="KW-1071">Ligand-gated ion channel</keyword>
<evidence type="ECO:0000256" key="5">
    <source>
        <dbReference type="ARBA" id="ARBA00022692"/>
    </source>
</evidence>
<evidence type="ECO:0000313" key="18">
    <source>
        <dbReference type="Proteomes" id="UP000424527"/>
    </source>
</evidence>
<feature type="transmembrane region" description="Helical" evidence="15">
    <location>
        <begin position="340"/>
        <end position="362"/>
    </location>
</feature>
<dbReference type="GO" id="GO:0005886">
    <property type="term" value="C:plasma membrane"/>
    <property type="evidence" value="ECO:0007669"/>
    <property type="project" value="UniProtKB-SubCell"/>
</dbReference>
<dbReference type="AlphaFoldDB" id="A0A6G0IW77"/>
<dbReference type="FunFam" id="1.10.287.940:FF:000005">
    <property type="entry name" value="P2X purinoceptor"/>
    <property type="match status" value="1"/>
</dbReference>
<evidence type="ECO:0000256" key="7">
    <source>
        <dbReference type="ARBA" id="ARBA00022989"/>
    </source>
</evidence>
<evidence type="ECO:0000256" key="2">
    <source>
        <dbReference type="ARBA" id="ARBA00009848"/>
    </source>
</evidence>
<dbReference type="InterPro" id="IPR018363">
    <property type="entry name" value="CD59_antigen_CS"/>
</dbReference>
<feature type="domain" description="Snake toxin/toxin-like" evidence="16">
    <location>
        <begin position="411"/>
        <end position="469"/>
    </location>
</feature>
<dbReference type="PANTHER" id="PTHR10125:SF12">
    <property type="entry name" value="P2X PURINOCEPTOR 5"/>
    <property type="match status" value="1"/>
</dbReference>
<comment type="catalytic activity">
    <reaction evidence="14">
        <text>Ca(2+)(in) = Ca(2+)(out)</text>
        <dbReference type="Rhea" id="RHEA:29671"/>
        <dbReference type="ChEBI" id="CHEBI:29108"/>
    </reaction>
</comment>
<evidence type="ECO:0000256" key="13">
    <source>
        <dbReference type="ARBA" id="ARBA00023303"/>
    </source>
</evidence>
<dbReference type="PRINTS" id="PR01307">
    <property type="entry name" value="P2XRECEPTOR"/>
</dbReference>
<evidence type="ECO:0000256" key="3">
    <source>
        <dbReference type="ARBA" id="ARBA00022448"/>
    </source>
</evidence>
<keyword evidence="15" id="KW-0675">Receptor</keyword>
<keyword evidence="4" id="KW-1003">Cell membrane</keyword>
<evidence type="ECO:0000256" key="15">
    <source>
        <dbReference type="RuleBase" id="RU000681"/>
    </source>
</evidence>
<dbReference type="InterPro" id="IPR045860">
    <property type="entry name" value="Snake_toxin-like_sf"/>
</dbReference>
<comment type="caution">
    <text evidence="17">The sequence shown here is derived from an EMBL/GenBank/DDBJ whole genome shotgun (WGS) entry which is preliminary data.</text>
</comment>
<keyword evidence="6" id="KW-0732">Signal</keyword>
<dbReference type="PROSITE" id="PS00983">
    <property type="entry name" value="LY6_UPAR"/>
    <property type="match status" value="1"/>
</dbReference>
<keyword evidence="13 15" id="KW-0407">Ion channel</keyword>